<dbReference type="SUPFAM" id="SSF52833">
    <property type="entry name" value="Thioredoxin-like"/>
    <property type="match status" value="1"/>
</dbReference>
<dbReference type="Pfam" id="PF03190">
    <property type="entry name" value="Thioredox_DsbH"/>
    <property type="match status" value="1"/>
</dbReference>
<evidence type="ECO:0000313" key="2">
    <source>
        <dbReference type="EMBL" id="QOP45501.1"/>
    </source>
</evidence>
<dbReference type="InterPro" id="IPR004879">
    <property type="entry name" value="Ssp411-like_TRX"/>
</dbReference>
<dbReference type="InterPro" id="IPR008928">
    <property type="entry name" value="6-hairpin_glycosidase_sf"/>
</dbReference>
<evidence type="ECO:0000259" key="1">
    <source>
        <dbReference type="Pfam" id="PF03190"/>
    </source>
</evidence>
<accession>A0A7M1B736</accession>
<keyword evidence="3" id="KW-1185">Reference proteome</keyword>
<dbReference type="PIRSF" id="PIRSF006402">
    <property type="entry name" value="UCP006402_thioredoxin"/>
    <property type="match status" value="1"/>
</dbReference>
<feature type="domain" description="Spermatogenesis-associated protein 20-like TRX" evidence="1">
    <location>
        <begin position="2"/>
        <end position="167"/>
    </location>
</feature>
<dbReference type="PANTHER" id="PTHR42899:SF1">
    <property type="entry name" value="SPERMATOGENESIS-ASSOCIATED PROTEIN 20"/>
    <property type="match status" value="1"/>
</dbReference>
<proteinExistence type="predicted"/>
<evidence type="ECO:0000313" key="3">
    <source>
        <dbReference type="Proteomes" id="UP000593580"/>
    </source>
</evidence>
<dbReference type="Proteomes" id="UP000593580">
    <property type="component" value="Chromosome"/>
</dbReference>
<dbReference type="SUPFAM" id="SSF48208">
    <property type="entry name" value="Six-hairpin glycosidases"/>
    <property type="match status" value="1"/>
</dbReference>
<dbReference type="AlphaFoldDB" id="A0A7M1B736"/>
<protein>
    <submittedName>
        <fullName evidence="2">Thioredoxin domain-containing protein</fullName>
    </submittedName>
</protein>
<sequence length="644" mass="75052">MPNRLAQEDSPYLRQHKDNPVDWWPWCDEAFIKAKKENKAIFISIGYSSCHWCHVMEETVFENQECAEILNESFISIKVDREERPDIDKYYQEVYMLLNQRPGGWPTSIFCTPENKPFYAGTYIPPESQQGSIEGMGFKELTQLIAKKVAQRDSKLLENADEIENFIKKPEHPKEATVLKEEFYKPFLTQAKNNYDTRNGGFSQKPKFPHASTLQALMTIDRIYKDKAAEVMVTHTLDEMKKGGMYDLVDGGFCRYSVDERWLIPHFEKMLYDNGLLCGIYTDAYLSYGNESYLQTAREIADFWYNYMSKDDLFYSASDADSEGAEGTYFVYSYDEVYTALEEAGYNDAQKMCLAMDITPHGNFEHGKSVVRFEKEVPEWFADVKIILQKLRSQREYPFIDKKVQTSWSAMLINALFKLGAVDNKYHDMAKRSLDALLRTMFKEDILYHTTLIHKEPKIEAFLEDYAFLSQALLSAYKYTQDELYLIQAHKLVNKALERFYDKGLWNFSDGEFSVKAETTDNTYTSSVSIMVDTLLTLATLLEDDKYAHFAFKTMEYNSYDLGRRPIYYPYMLTQSIRYLKGDRVIKSSRENLQQNLYELAQIRYPFTLYKADGSEEFMVCGKTSCFANTDDVKKLNELITNSF</sequence>
<dbReference type="PANTHER" id="PTHR42899">
    <property type="entry name" value="SPERMATOGENESIS-ASSOCIATED PROTEIN 20"/>
    <property type="match status" value="1"/>
</dbReference>
<reference evidence="2 3" key="1">
    <citation type="submission" date="2019-07" db="EMBL/GenBank/DDBJ databases">
        <title>Sulfurimonas paralvinellae sp. nov., a novel mesophilic, hydrogen- and sulfur-oxidizing chemolithoautotroph within the Epsilonproteo- bacteria isolated from a deep-sea hydrothermal vent polychaete nest, reclassification of Thiomicrospira denitrificans as Sulfurimonas denitrificans comb. nov. and emended description of the genus Sulfurimonas.</title>
        <authorList>
            <person name="Wang S."/>
            <person name="Jiang L."/>
            <person name="Shao Z."/>
        </authorList>
    </citation>
    <scope>NUCLEOTIDE SEQUENCE [LARGE SCALE GENOMIC DNA]</scope>
    <source>
        <strain evidence="2 3">GO25</strain>
    </source>
</reference>
<dbReference type="EMBL" id="CP041406">
    <property type="protein sequence ID" value="QOP45501.1"/>
    <property type="molecule type" value="Genomic_DNA"/>
</dbReference>
<dbReference type="CDD" id="cd02955">
    <property type="entry name" value="SSP411"/>
    <property type="match status" value="1"/>
</dbReference>
<dbReference type="InterPro" id="IPR036249">
    <property type="entry name" value="Thioredoxin-like_sf"/>
</dbReference>
<name>A0A7M1B736_9BACT</name>
<dbReference type="RefSeq" id="WP_193111744.1">
    <property type="nucleotide sequence ID" value="NZ_CP041406.1"/>
</dbReference>
<organism evidence="2 3">
    <name type="scientific">Sulfurimonas paralvinellae</name>
    <dbReference type="NCBI Taxonomy" id="317658"/>
    <lineage>
        <taxon>Bacteria</taxon>
        <taxon>Pseudomonadati</taxon>
        <taxon>Campylobacterota</taxon>
        <taxon>Epsilonproteobacteria</taxon>
        <taxon>Campylobacterales</taxon>
        <taxon>Sulfurimonadaceae</taxon>
        <taxon>Sulfurimonas</taxon>
    </lineage>
</organism>
<gene>
    <name evidence="2" type="ORF">FM071_04070</name>
</gene>
<dbReference type="InterPro" id="IPR024705">
    <property type="entry name" value="Ssp411"/>
</dbReference>
<dbReference type="GO" id="GO:0005975">
    <property type="term" value="P:carbohydrate metabolic process"/>
    <property type="evidence" value="ECO:0007669"/>
    <property type="project" value="InterPro"/>
</dbReference>
<dbReference type="Gene3D" id="3.40.30.10">
    <property type="entry name" value="Glutaredoxin"/>
    <property type="match status" value="1"/>
</dbReference>
<dbReference type="KEGG" id="spal:FM071_04070"/>